<dbReference type="InterPro" id="IPR052928">
    <property type="entry name" value="Desiccation-related_membrane"/>
</dbReference>
<gene>
    <name evidence="3" type="ORF">B0X71_06580</name>
</gene>
<feature type="region of interest" description="Disordered" evidence="1">
    <location>
        <begin position="125"/>
        <end position="251"/>
    </location>
</feature>
<evidence type="ECO:0000313" key="4">
    <source>
        <dbReference type="Proteomes" id="UP000188184"/>
    </source>
</evidence>
<feature type="compositionally biased region" description="Low complexity" evidence="1">
    <location>
        <begin position="138"/>
        <end position="157"/>
    </location>
</feature>
<dbReference type="KEGG" id="pmar:B0X71_06580"/>
<accession>A0A1Q2KXB2</accession>
<dbReference type="InterPro" id="IPR024623">
    <property type="entry name" value="YtxH"/>
</dbReference>
<keyword evidence="4" id="KW-1185">Reference proteome</keyword>
<feature type="compositionally biased region" description="Basic and acidic residues" evidence="1">
    <location>
        <begin position="158"/>
        <end position="174"/>
    </location>
</feature>
<feature type="compositionally biased region" description="Polar residues" evidence="1">
    <location>
        <begin position="177"/>
        <end position="191"/>
    </location>
</feature>
<feature type="compositionally biased region" description="Basic and acidic residues" evidence="1">
    <location>
        <begin position="228"/>
        <end position="237"/>
    </location>
</feature>
<feature type="transmembrane region" description="Helical" evidence="2">
    <location>
        <begin position="95"/>
        <end position="114"/>
    </location>
</feature>
<keyword evidence="2" id="KW-1133">Transmembrane helix</keyword>
<evidence type="ECO:0000313" key="3">
    <source>
        <dbReference type="EMBL" id="AQQ52783.1"/>
    </source>
</evidence>
<dbReference type="AlphaFoldDB" id="A0A1Q2KXB2"/>
<feature type="compositionally biased region" description="Acidic residues" evidence="1">
    <location>
        <begin position="192"/>
        <end position="202"/>
    </location>
</feature>
<dbReference type="RefSeq" id="WP_077588662.1">
    <property type="nucleotide sequence ID" value="NZ_CP019640.1"/>
</dbReference>
<dbReference type="EMBL" id="CP019640">
    <property type="protein sequence ID" value="AQQ52783.1"/>
    <property type="molecule type" value="Genomic_DNA"/>
</dbReference>
<organism evidence="3 4">
    <name type="scientific">Planococcus lenghuensis</name>
    <dbReference type="NCBI Taxonomy" id="2213202"/>
    <lineage>
        <taxon>Bacteria</taxon>
        <taxon>Bacillati</taxon>
        <taxon>Bacillota</taxon>
        <taxon>Bacilli</taxon>
        <taxon>Bacillales</taxon>
        <taxon>Caryophanaceae</taxon>
        <taxon>Planococcus</taxon>
    </lineage>
</organism>
<proteinExistence type="predicted"/>
<evidence type="ECO:0000256" key="1">
    <source>
        <dbReference type="SAM" id="MobiDB-lite"/>
    </source>
</evidence>
<dbReference type="OrthoDB" id="9810874at2"/>
<keyword evidence="2" id="KW-0472">Membrane</keyword>
<name>A0A1Q2KXB2_9BACL</name>
<feature type="compositionally biased region" description="Basic and acidic residues" evidence="1">
    <location>
        <begin position="203"/>
        <end position="216"/>
    </location>
</feature>
<sequence length="251" mass="26747">MTQNNSGNNDRTYNGAKYNNDFYSQNGAHTGVRNTPNYGGTDEGTIQGAGYNQQGYSPQDYGQNANYSYNQRTRVNPYDDLYEFEDNTSSGSGNFLLGAIIGGVAGAAAALFLAPKPGKELRNDLNSQVSKVKEKAASDSSSSTEKSGSGLSQQLKDQSSKLKDQSSKVVDKVKNMAGSSQSPMDDGTASSEGEEQVEVVEEVEVRLENTEAKKGPEGFTSTASALKEAVEEAKDENQSTGSNNNNANSKK</sequence>
<evidence type="ECO:0008006" key="5">
    <source>
        <dbReference type="Google" id="ProtNLM"/>
    </source>
</evidence>
<protein>
    <recommendedName>
        <fullName evidence="5">YtxH domain-containing protein</fullName>
    </recommendedName>
</protein>
<reference evidence="3 4" key="1">
    <citation type="submission" date="2017-02" db="EMBL/GenBank/DDBJ databases">
        <title>The complete genomic sequence of a novel cold adapted crude oil-degrading bacterium Planococcus qaidamina Y42.</title>
        <authorList>
            <person name="Yang R."/>
        </authorList>
    </citation>
    <scope>NUCLEOTIDE SEQUENCE [LARGE SCALE GENOMIC DNA]</scope>
    <source>
        <strain evidence="3 4">Y42</strain>
    </source>
</reference>
<keyword evidence="2" id="KW-0812">Transmembrane</keyword>
<dbReference type="Pfam" id="PF12732">
    <property type="entry name" value="YtxH"/>
    <property type="match status" value="1"/>
</dbReference>
<dbReference type="Proteomes" id="UP000188184">
    <property type="component" value="Chromosome"/>
</dbReference>
<dbReference type="PANTHER" id="PTHR35792">
    <property type="entry name" value="GENERAL STRESS PROTEIN"/>
    <property type="match status" value="1"/>
</dbReference>
<feature type="compositionally biased region" description="Low complexity" evidence="1">
    <location>
        <begin position="238"/>
        <end position="251"/>
    </location>
</feature>
<dbReference type="PANTHER" id="PTHR35792:SF1">
    <property type="entry name" value="SLL0268 PROTEIN"/>
    <property type="match status" value="1"/>
</dbReference>
<evidence type="ECO:0000256" key="2">
    <source>
        <dbReference type="SAM" id="Phobius"/>
    </source>
</evidence>